<keyword evidence="9" id="KW-0067">ATP-binding</keyword>
<dbReference type="GO" id="GO:0005886">
    <property type="term" value="C:plasma membrane"/>
    <property type="evidence" value="ECO:0007669"/>
    <property type="project" value="TreeGrafter"/>
</dbReference>
<proteinExistence type="predicted"/>
<sequence>MRTIRRQLLVGLLGATLLCVVGAGASLYRFLRMETNELADLQLRQLAVAPDSSLPAPEDPEEEYVLQVWDGKSMQVLHMSHGLKPLMRHDVQGFETVKIDGHHWRLYGEDRQGRFVQVAQPLAVRNKLAAEMALRSGSPLLVFALVLGVLVVVVVGRALRPLHRLAQGVEGRSPSDLSPLPTDDLSPELLPVAAALNTLMGQFDEALTSQRTFVADAAHELRSPLTALKLQLQLVERAPNDEARAAALAKLHERLDRSTHLVRQLLSLARHEAALTAAQHKPVSLSELLEAAVGDHSTLAESRDIDLGVEAPCEVLIFGDEDGLRVLLNNLIDNALRYTQRGGRVDLQADYDGDRPFLRVRDNGPGVAEEYRARLFDRFFRPDGQQAWGAGLGLSIVRNIADHHDAEIVLAEGEEGRGLSVTVLFPATPKI</sequence>
<evidence type="ECO:0000313" key="16">
    <source>
        <dbReference type="EMBL" id="MYM67102.1"/>
    </source>
</evidence>
<dbReference type="SUPFAM" id="SSF55874">
    <property type="entry name" value="ATPase domain of HSP90 chaperone/DNA topoisomerase II/histidine kinase"/>
    <property type="match status" value="1"/>
</dbReference>
<keyword evidence="7" id="KW-0547">Nucleotide-binding</keyword>
<evidence type="ECO:0000256" key="10">
    <source>
        <dbReference type="ARBA" id="ARBA00022989"/>
    </source>
</evidence>
<comment type="catalytic activity">
    <reaction evidence="1">
        <text>ATP + protein L-histidine = ADP + protein N-phospho-L-histidine.</text>
        <dbReference type="EC" id="2.7.13.3"/>
    </reaction>
</comment>
<dbReference type="SMART" id="SM00388">
    <property type="entry name" value="HisKA"/>
    <property type="match status" value="1"/>
</dbReference>
<keyword evidence="6 13" id="KW-0812">Transmembrane</keyword>
<dbReference type="InterPro" id="IPR003661">
    <property type="entry name" value="HisK_dim/P_dom"/>
</dbReference>
<comment type="caution">
    <text evidence="16">The sequence shown here is derived from an EMBL/GenBank/DDBJ whole genome shotgun (WGS) entry which is preliminary data.</text>
</comment>
<keyword evidence="8 16" id="KW-0418">Kinase</keyword>
<dbReference type="InterPro" id="IPR003594">
    <property type="entry name" value="HATPase_dom"/>
</dbReference>
<dbReference type="SMART" id="SM00387">
    <property type="entry name" value="HATPase_c"/>
    <property type="match status" value="1"/>
</dbReference>
<name>A0A7X4KBM0_9BURK</name>
<dbReference type="PROSITE" id="PS50885">
    <property type="entry name" value="HAMP"/>
    <property type="match status" value="1"/>
</dbReference>
<evidence type="ECO:0000256" key="7">
    <source>
        <dbReference type="ARBA" id="ARBA00022741"/>
    </source>
</evidence>
<protein>
    <recommendedName>
        <fullName evidence="3">histidine kinase</fullName>
        <ecNumber evidence="3">2.7.13.3</ecNumber>
    </recommendedName>
</protein>
<evidence type="ECO:0000256" key="11">
    <source>
        <dbReference type="ARBA" id="ARBA00023012"/>
    </source>
</evidence>
<dbReference type="InterPro" id="IPR005467">
    <property type="entry name" value="His_kinase_dom"/>
</dbReference>
<evidence type="ECO:0000256" key="12">
    <source>
        <dbReference type="ARBA" id="ARBA00023136"/>
    </source>
</evidence>
<evidence type="ECO:0000259" key="14">
    <source>
        <dbReference type="PROSITE" id="PS50109"/>
    </source>
</evidence>
<feature type="domain" description="HAMP" evidence="15">
    <location>
        <begin position="156"/>
        <end position="208"/>
    </location>
</feature>
<dbReference type="Pfam" id="PF02518">
    <property type="entry name" value="HATPase_c"/>
    <property type="match status" value="1"/>
</dbReference>
<dbReference type="PANTHER" id="PTHR45436:SF14">
    <property type="entry name" value="SENSOR PROTEIN QSEC"/>
    <property type="match status" value="1"/>
</dbReference>
<organism evidence="16 17">
    <name type="scientific">Duganella rivi</name>
    <dbReference type="NCBI Taxonomy" id="2666083"/>
    <lineage>
        <taxon>Bacteria</taxon>
        <taxon>Pseudomonadati</taxon>
        <taxon>Pseudomonadota</taxon>
        <taxon>Betaproteobacteria</taxon>
        <taxon>Burkholderiales</taxon>
        <taxon>Oxalobacteraceae</taxon>
        <taxon>Telluria group</taxon>
        <taxon>Duganella</taxon>
    </lineage>
</organism>
<keyword evidence="4" id="KW-0597">Phosphoprotein</keyword>
<evidence type="ECO:0000259" key="15">
    <source>
        <dbReference type="PROSITE" id="PS50885"/>
    </source>
</evidence>
<dbReference type="PANTHER" id="PTHR45436">
    <property type="entry name" value="SENSOR HISTIDINE KINASE YKOH"/>
    <property type="match status" value="1"/>
</dbReference>
<reference evidence="16 17" key="1">
    <citation type="submission" date="2019-12" db="EMBL/GenBank/DDBJ databases">
        <title>Novel species isolated from a subtropical stream in China.</title>
        <authorList>
            <person name="Lu H."/>
        </authorList>
    </citation>
    <scope>NUCLEOTIDE SEQUENCE [LARGE SCALE GENOMIC DNA]</scope>
    <source>
        <strain evidence="16 17">FT55W</strain>
    </source>
</reference>
<evidence type="ECO:0000256" key="9">
    <source>
        <dbReference type="ARBA" id="ARBA00022840"/>
    </source>
</evidence>
<evidence type="ECO:0000256" key="5">
    <source>
        <dbReference type="ARBA" id="ARBA00022679"/>
    </source>
</evidence>
<dbReference type="CDD" id="cd00082">
    <property type="entry name" value="HisKA"/>
    <property type="match status" value="1"/>
</dbReference>
<dbReference type="InterPro" id="IPR004358">
    <property type="entry name" value="Sig_transdc_His_kin-like_C"/>
</dbReference>
<feature type="transmembrane region" description="Helical" evidence="13">
    <location>
        <begin position="140"/>
        <end position="159"/>
    </location>
</feature>
<evidence type="ECO:0000256" key="6">
    <source>
        <dbReference type="ARBA" id="ARBA00022692"/>
    </source>
</evidence>
<keyword evidence="17" id="KW-1185">Reference proteome</keyword>
<dbReference type="Gene3D" id="3.30.565.10">
    <property type="entry name" value="Histidine kinase-like ATPase, C-terminal domain"/>
    <property type="match status" value="1"/>
</dbReference>
<dbReference type="GO" id="GO:0000155">
    <property type="term" value="F:phosphorelay sensor kinase activity"/>
    <property type="evidence" value="ECO:0007669"/>
    <property type="project" value="InterPro"/>
</dbReference>
<dbReference type="AlphaFoldDB" id="A0A7X4KBM0"/>
<dbReference type="SUPFAM" id="SSF47384">
    <property type="entry name" value="Homodimeric domain of signal transducing histidine kinase"/>
    <property type="match status" value="1"/>
</dbReference>
<dbReference type="PROSITE" id="PS50109">
    <property type="entry name" value="HIS_KIN"/>
    <property type="match status" value="1"/>
</dbReference>
<dbReference type="EMBL" id="WWCK01000003">
    <property type="protein sequence ID" value="MYM67102.1"/>
    <property type="molecule type" value="Genomic_DNA"/>
</dbReference>
<evidence type="ECO:0000256" key="3">
    <source>
        <dbReference type="ARBA" id="ARBA00012438"/>
    </source>
</evidence>
<evidence type="ECO:0000256" key="2">
    <source>
        <dbReference type="ARBA" id="ARBA00004141"/>
    </source>
</evidence>
<evidence type="ECO:0000313" key="17">
    <source>
        <dbReference type="Proteomes" id="UP000450012"/>
    </source>
</evidence>
<accession>A0A7X4KBM0</accession>
<dbReference type="GO" id="GO:0005524">
    <property type="term" value="F:ATP binding"/>
    <property type="evidence" value="ECO:0007669"/>
    <property type="project" value="UniProtKB-KW"/>
</dbReference>
<keyword evidence="5" id="KW-0808">Transferase</keyword>
<dbReference type="Pfam" id="PF00512">
    <property type="entry name" value="HisKA"/>
    <property type="match status" value="1"/>
</dbReference>
<evidence type="ECO:0000256" key="4">
    <source>
        <dbReference type="ARBA" id="ARBA00022553"/>
    </source>
</evidence>
<evidence type="ECO:0000256" key="8">
    <source>
        <dbReference type="ARBA" id="ARBA00022777"/>
    </source>
</evidence>
<dbReference type="Proteomes" id="UP000450012">
    <property type="component" value="Unassembled WGS sequence"/>
</dbReference>
<gene>
    <name evidence="16" type="ORF">GTP45_09700</name>
</gene>
<dbReference type="InterPro" id="IPR003660">
    <property type="entry name" value="HAMP_dom"/>
</dbReference>
<feature type="domain" description="Histidine kinase" evidence="14">
    <location>
        <begin position="216"/>
        <end position="429"/>
    </location>
</feature>
<keyword evidence="11" id="KW-0902">Two-component regulatory system</keyword>
<evidence type="ECO:0000256" key="13">
    <source>
        <dbReference type="SAM" id="Phobius"/>
    </source>
</evidence>
<dbReference type="Gene3D" id="1.10.287.130">
    <property type="match status" value="1"/>
</dbReference>
<dbReference type="CDD" id="cd00075">
    <property type="entry name" value="HATPase"/>
    <property type="match status" value="1"/>
</dbReference>
<dbReference type="InterPro" id="IPR036097">
    <property type="entry name" value="HisK_dim/P_sf"/>
</dbReference>
<keyword evidence="10 13" id="KW-1133">Transmembrane helix</keyword>
<evidence type="ECO:0000256" key="1">
    <source>
        <dbReference type="ARBA" id="ARBA00000085"/>
    </source>
</evidence>
<dbReference type="PRINTS" id="PR00344">
    <property type="entry name" value="BCTRLSENSOR"/>
</dbReference>
<dbReference type="EC" id="2.7.13.3" evidence="3"/>
<dbReference type="InterPro" id="IPR050428">
    <property type="entry name" value="TCS_sensor_his_kinase"/>
</dbReference>
<comment type="subcellular location">
    <subcellularLocation>
        <location evidence="2">Membrane</location>
        <topology evidence="2">Multi-pass membrane protein</topology>
    </subcellularLocation>
</comment>
<keyword evidence="12 13" id="KW-0472">Membrane</keyword>
<dbReference type="RefSeq" id="WP_161013671.1">
    <property type="nucleotide sequence ID" value="NZ_WWCK01000003.1"/>
</dbReference>
<dbReference type="InterPro" id="IPR036890">
    <property type="entry name" value="HATPase_C_sf"/>
</dbReference>